<dbReference type="Pfam" id="PF04451">
    <property type="entry name" value="Capsid_NCLDV"/>
    <property type="match status" value="1"/>
</dbReference>
<dbReference type="GO" id="GO:0005198">
    <property type="term" value="F:structural molecule activity"/>
    <property type="evidence" value="ECO:0007669"/>
    <property type="project" value="InterPro"/>
</dbReference>
<feature type="domain" description="Major capsid protein N-terminal" evidence="2">
    <location>
        <begin position="27"/>
        <end position="255"/>
    </location>
</feature>
<dbReference type="InterPro" id="IPR038519">
    <property type="entry name" value="MCP_C_sf"/>
</dbReference>
<evidence type="ECO:0008006" key="4">
    <source>
        <dbReference type="Google" id="ProtNLM"/>
    </source>
</evidence>
<dbReference type="InterPro" id="IPR016112">
    <property type="entry name" value="VP_dsDNA_II"/>
</dbReference>
<feature type="domain" description="Major capsid protein C-terminal" evidence="1">
    <location>
        <begin position="258"/>
        <end position="435"/>
    </location>
</feature>
<evidence type="ECO:0000259" key="1">
    <source>
        <dbReference type="Pfam" id="PF04451"/>
    </source>
</evidence>
<dbReference type="Pfam" id="PF16903">
    <property type="entry name" value="Capsid_N"/>
    <property type="match status" value="1"/>
</dbReference>
<organism evidence="3">
    <name type="scientific">viral metagenome</name>
    <dbReference type="NCBI Taxonomy" id="1070528"/>
    <lineage>
        <taxon>unclassified sequences</taxon>
        <taxon>metagenomes</taxon>
        <taxon>organismal metagenomes</taxon>
    </lineage>
</organism>
<evidence type="ECO:0000259" key="2">
    <source>
        <dbReference type="Pfam" id="PF16903"/>
    </source>
</evidence>
<dbReference type="Gene3D" id="2.70.9.10">
    <property type="entry name" value="Adenovirus Type 2 Hexon, domain 4"/>
    <property type="match status" value="1"/>
</dbReference>
<dbReference type="Gene3D" id="2.70.9.20">
    <property type="entry name" value="Major capsid protein Vp54"/>
    <property type="match status" value="1"/>
</dbReference>
<name>A0A6C0LL43_9ZZZZ</name>
<dbReference type="InterPro" id="IPR031654">
    <property type="entry name" value="Capsid_N"/>
</dbReference>
<dbReference type="InterPro" id="IPR007542">
    <property type="entry name" value="MCP_C"/>
</dbReference>
<dbReference type="EMBL" id="MN740532">
    <property type="protein sequence ID" value="QHU31649.1"/>
    <property type="molecule type" value="Genomic_DNA"/>
</dbReference>
<accession>A0A6C0LL43</accession>
<evidence type="ECO:0000313" key="3">
    <source>
        <dbReference type="EMBL" id="QHU31649.1"/>
    </source>
</evidence>
<proteinExistence type="predicted"/>
<protein>
    <recommendedName>
        <fullName evidence="4">Major capsid protein N-terminal domain-containing protein</fullName>
    </recommendedName>
</protein>
<dbReference type="AlphaFoldDB" id="A0A6C0LL43"/>
<dbReference type="SUPFAM" id="SSF49749">
    <property type="entry name" value="Group II dsDNA viruses VP"/>
    <property type="match status" value="2"/>
</dbReference>
<sequence>MSNSGGLLQLVATGRQDIYLSGNPQTTFFKQVYRRYTNFSIETQRIPFDSAFDFGKLITVTVPRQGDLLSQVYLQINLPQITPAGPQPYPQGVITEQPTNYAQITNSVSWVNGVGYAMIDYISIWIGQQEVDRHYGEWMYLWTQLTTPGSKKDGINFMTGTQEVFNDTSQSGPLNLLVPLDFWFCKNPGLALPLIALQATPVRFYIRLKNGNDMVFSNSLENAILNNSPNCPTQLTQTPVAITDMVMWGDYIYLDTEERRRFVSSRHEYLIEQVQQQKRYSIPLNTTRISVPLVFNNPIKEMLWVVNEDRMIQAHEWFNYGSRMLNETGIPNLDIIATALLQFDGYDRFEEQSAQYFRLMQPWQRHTAIPNDFIYVYSFSLAPEVEQPMGTCNGSRLDSIVLQLTMNPQVQSYPAGVTTYATNYNVLRIVAGLGGVLFTV</sequence>
<reference evidence="3" key="1">
    <citation type="journal article" date="2020" name="Nature">
        <title>Giant virus diversity and host interactions through global metagenomics.</title>
        <authorList>
            <person name="Schulz F."/>
            <person name="Roux S."/>
            <person name="Paez-Espino D."/>
            <person name="Jungbluth S."/>
            <person name="Walsh D.A."/>
            <person name="Denef V.J."/>
            <person name="McMahon K.D."/>
            <person name="Konstantinidis K.T."/>
            <person name="Eloe-Fadrosh E.A."/>
            <person name="Kyrpides N.C."/>
            <person name="Woyke T."/>
        </authorList>
    </citation>
    <scope>NUCLEOTIDE SEQUENCE</scope>
    <source>
        <strain evidence="3">GVMAG-M-3300027963-41</strain>
    </source>
</reference>